<evidence type="ECO:0000256" key="11">
    <source>
        <dbReference type="ARBA" id="ARBA00023128"/>
    </source>
</evidence>
<keyword evidence="4" id="KW-0409">Iron storage</keyword>
<keyword evidence="10" id="KW-0406">Ion transport</keyword>
<dbReference type="PANTHER" id="PTHR16821:SF2">
    <property type="entry name" value="FRATAXIN, MITOCHONDRIAL"/>
    <property type="match status" value="1"/>
</dbReference>
<comment type="subcellular location">
    <subcellularLocation>
        <location evidence="1">Mitochondrion</location>
    </subcellularLocation>
</comment>
<evidence type="ECO:0000256" key="7">
    <source>
        <dbReference type="ARBA" id="ARBA00022946"/>
    </source>
</evidence>
<dbReference type="GO" id="GO:0008199">
    <property type="term" value="F:ferric iron binding"/>
    <property type="evidence" value="ECO:0007669"/>
    <property type="project" value="InterPro"/>
</dbReference>
<keyword evidence="14" id="KW-1185">Reference proteome</keyword>
<evidence type="ECO:0000256" key="10">
    <source>
        <dbReference type="ARBA" id="ARBA00023065"/>
    </source>
</evidence>
<dbReference type="GO" id="GO:0006826">
    <property type="term" value="P:iron ion transport"/>
    <property type="evidence" value="ECO:0007669"/>
    <property type="project" value="UniProtKB-KW"/>
</dbReference>
<dbReference type="SMART" id="SM01219">
    <property type="entry name" value="Frataxin_Cyay"/>
    <property type="match status" value="1"/>
</dbReference>
<dbReference type="InterPro" id="IPR020895">
    <property type="entry name" value="Frataxin_CS"/>
</dbReference>
<dbReference type="GO" id="GO:0008198">
    <property type="term" value="F:ferrous iron binding"/>
    <property type="evidence" value="ECO:0007669"/>
    <property type="project" value="TreeGrafter"/>
</dbReference>
<dbReference type="GO" id="GO:0034986">
    <property type="term" value="F:iron chaperone activity"/>
    <property type="evidence" value="ECO:0007669"/>
    <property type="project" value="TreeGrafter"/>
</dbReference>
<dbReference type="GO" id="GO:0051537">
    <property type="term" value="F:2 iron, 2 sulfur cluster binding"/>
    <property type="evidence" value="ECO:0007669"/>
    <property type="project" value="TreeGrafter"/>
</dbReference>
<sequence>MISSISRFSRIEKVSAFRSFSARVLSQNEYETAANQTLDRLSDYFDQIADNYPVSEQFDISHAMGVLTVAVSKSIGTYVINKQSPNQQIWLSSPMSGPKRYDLEETGRWTYSHDGEPLDDLLNREFRKILGDDRIDFSRHV</sequence>
<keyword evidence="8" id="KW-0560">Oxidoreductase</keyword>
<keyword evidence="9" id="KW-0408">Iron</keyword>
<dbReference type="Pfam" id="PF01491">
    <property type="entry name" value="Frataxin_Cyay"/>
    <property type="match status" value="1"/>
</dbReference>
<dbReference type="PROSITE" id="PS01344">
    <property type="entry name" value="FRATAXIN_1"/>
    <property type="match status" value="1"/>
</dbReference>
<evidence type="ECO:0000256" key="3">
    <source>
        <dbReference type="ARBA" id="ARBA00013107"/>
    </source>
</evidence>
<dbReference type="NCBIfam" id="TIGR03422">
    <property type="entry name" value="mito_frataxin"/>
    <property type="match status" value="1"/>
</dbReference>
<evidence type="ECO:0000256" key="4">
    <source>
        <dbReference type="ARBA" id="ARBA00022434"/>
    </source>
</evidence>
<evidence type="ECO:0000256" key="8">
    <source>
        <dbReference type="ARBA" id="ARBA00023002"/>
    </source>
</evidence>
<dbReference type="GO" id="GO:0005739">
    <property type="term" value="C:mitochondrion"/>
    <property type="evidence" value="ECO:0007669"/>
    <property type="project" value="UniProtKB-SubCell"/>
</dbReference>
<dbReference type="Gene3D" id="3.30.920.10">
    <property type="entry name" value="Frataxin/CyaY"/>
    <property type="match status" value="1"/>
</dbReference>
<dbReference type="PANTHER" id="PTHR16821">
    <property type="entry name" value="FRATAXIN"/>
    <property type="match status" value="1"/>
</dbReference>
<dbReference type="InterPro" id="IPR017789">
    <property type="entry name" value="Frataxin"/>
</dbReference>
<dbReference type="PRINTS" id="PR00904">
    <property type="entry name" value="FRATAXIN"/>
</dbReference>
<dbReference type="GO" id="GO:0042542">
    <property type="term" value="P:response to hydrogen peroxide"/>
    <property type="evidence" value="ECO:0007669"/>
    <property type="project" value="EnsemblMetazoa"/>
</dbReference>
<evidence type="ECO:0000256" key="1">
    <source>
        <dbReference type="ARBA" id="ARBA00004173"/>
    </source>
</evidence>
<comment type="similarity">
    <text evidence="2">Belongs to the frataxin family.</text>
</comment>
<evidence type="ECO:0000256" key="5">
    <source>
        <dbReference type="ARBA" id="ARBA00022448"/>
    </source>
</evidence>
<dbReference type="GO" id="GO:0006879">
    <property type="term" value="P:intracellular iron ion homeostasis"/>
    <property type="evidence" value="ECO:0007669"/>
    <property type="project" value="UniProtKB-KW"/>
</dbReference>
<evidence type="ECO:0000256" key="6">
    <source>
        <dbReference type="ARBA" id="ARBA00022496"/>
    </source>
</evidence>
<organism evidence="13 14">
    <name type="scientific">Caenorhabditis japonica</name>
    <dbReference type="NCBI Taxonomy" id="281687"/>
    <lineage>
        <taxon>Eukaryota</taxon>
        <taxon>Metazoa</taxon>
        <taxon>Ecdysozoa</taxon>
        <taxon>Nematoda</taxon>
        <taxon>Chromadorea</taxon>
        <taxon>Rhabditida</taxon>
        <taxon>Rhabditina</taxon>
        <taxon>Rhabditomorpha</taxon>
        <taxon>Rhabditoidea</taxon>
        <taxon>Rhabditidae</taxon>
        <taxon>Peloderinae</taxon>
        <taxon>Caenorhabditis</taxon>
    </lineage>
</organism>
<dbReference type="InterPro" id="IPR002908">
    <property type="entry name" value="Frataxin/CyaY"/>
</dbReference>
<dbReference type="GO" id="GO:0016226">
    <property type="term" value="P:iron-sulfur cluster assembly"/>
    <property type="evidence" value="ECO:0007669"/>
    <property type="project" value="InterPro"/>
</dbReference>
<dbReference type="GO" id="GO:0004322">
    <property type="term" value="F:ferroxidase activity"/>
    <property type="evidence" value="ECO:0007669"/>
    <property type="project" value="UniProtKB-EC"/>
</dbReference>
<dbReference type="PROSITE" id="PS50810">
    <property type="entry name" value="FRATAXIN_2"/>
    <property type="match status" value="1"/>
</dbReference>
<keyword evidence="7" id="KW-0809">Transit peptide</keyword>
<protein>
    <recommendedName>
        <fullName evidence="3">ferroxidase</fullName>
        <ecNumber evidence="3">1.16.3.1</ecNumber>
    </recommendedName>
</protein>
<dbReference type="Proteomes" id="UP000005237">
    <property type="component" value="Unassembled WGS sequence"/>
</dbReference>
<dbReference type="GO" id="GO:0008340">
    <property type="term" value="P:determination of adult lifespan"/>
    <property type="evidence" value="ECO:0007669"/>
    <property type="project" value="EnsemblMetazoa"/>
</dbReference>
<proteinExistence type="inferred from homology"/>
<accession>A0A8R1HHG7</accession>
<dbReference type="InterPro" id="IPR036524">
    <property type="entry name" value="Frataxin/CyaY_sf"/>
</dbReference>
<evidence type="ECO:0000313" key="14">
    <source>
        <dbReference type="Proteomes" id="UP000005237"/>
    </source>
</evidence>
<reference evidence="13" key="2">
    <citation type="submission" date="2022-06" db="UniProtKB">
        <authorList>
            <consortium name="EnsemblMetazoa"/>
        </authorList>
    </citation>
    <scope>IDENTIFICATION</scope>
    <source>
        <strain evidence="13">DF5081</strain>
    </source>
</reference>
<dbReference type="SUPFAM" id="SSF55387">
    <property type="entry name" value="Frataxin/Nqo15-like"/>
    <property type="match status" value="1"/>
</dbReference>
<evidence type="ECO:0000256" key="2">
    <source>
        <dbReference type="ARBA" id="ARBA00008183"/>
    </source>
</evidence>
<keyword evidence="11" id="KW-0496">Mitochondrion</keyword>
<dbReference type="CDD" id="cd00503">
    <property type="entry name" value="Frataxin"/>
    <property type="match status" value="1"/>
</dbReference>
<name>A0A8R1HHG7_CAEJA</name>
<dbReference type="EC" id="1.16.3.1" evidence="3"/>
<evidence type="ECO:0000256" key="12">
    <source>
        <dbReference type="ARBA" id="ARBA00047990"/>
    </source>
</evidence>
<dbReference type="EnsemblMetazoa" id="CJA01709.1">
    <property type="protein sequence ID" value="CJA01709.1"/>
    <property type="gene ID" value="WBGene00120913"/>
</dbReference>
<dbReference type="OMA" id="YEVEYHS"/>
<comment type="catalytic activity">
    <reaction evidence="12">
        <text>4 Fe(2+) + O2 + 4 H(+) = 4 Fe(3+) + 2 H2O</text>
        <dbReference type="Rhea" id="RHEA:11148"/>
        <dbReference type="ChEBI" id="CHEBI:15377"/>
        <dbReference type="ChEBI" id="CHEBI:15378"/>
        <dbReference type="ChEBI" id="CHEBI:15379"/>
        <dbReference type="ChEBI" id="CHEBI:29033"/>
        <dbReference type="ChEBI" id="CHEBI:29034"/>
        <dbReference type="EC" id="1.16.3.1"/>
    </reaction>
</comment>
<keyword evidence="5" id="KW-0813">Transport</keyword>
<dbReference type="AlphaFoldDB" id="A0A8R1HHG7"/>
<keyword evidence="6" id="KW-0410">Iron transport</keyword>
<dbReference type="NCBIfam" id="TIGR03421">
    <property type="entry name" value="FeS_CyaY"/>
    <property type="match status" value="1"/>
</dbReference>
<evidence type="ECO:0000313" key="13">
    <source>
        <dbReference type="EnsemblMetazoa" id="CJA01709.1"/>
    </source>
</evidence>
<dbReference type="GO" id="GO:0000303">
    <property type="term" value="P:response to superoxide"/>
    <property type="evidence" value="ECO:0007669"/>
    <property type="project" value="EnsemblMetazoa"/>
</dbReference>
<evidence type="ECO:0000256" key="9">
    <source>
        <dbReference type="ARBA" id="ARBA00023004"/>
    </source>
</evidence>
<reference evidence="14" key="1">
    <citation type="submission" date="2010-08" db="EMBL/GenBank/DDBJ databases">
        <authorList>
            <consortium name="Caenorhabditis japonica Sequencing Consortium"/>
            <person name="Wilson R.K."/>
        </authorList>
    </citation>
    <scope>NUCLEOTIDE SEQUENCE [LARGE SCALE GENOMIC DNA]</scope>
    <source>
        <strain evidence="14">DF5081</strain>
    </source>
</reference>